<feature type="domain" description="HAMP" evidence="13">
    <location>
        <begin position="371"/>
        <end position="424"/>
    </location>
</feature>
<feature type="domain" description="PAS" evidence="12">
    <location>
        <begin position="464"/>
        <end position="512"/>
    </location>
</feature>
<feature type="domain" description="Histidine kinase" evidence="11">
    <location>
        <begin position="598"/>
        <end position="844"/>
    </location>
</feature>
<dbReference type="SMART" id="SM01049">
    <property type="entry name" value="Cache_2"/>
    <property type="match status" value="2"/>
</dbReference>
<keyword evidence="4" id="KW-1003">Cell membrane</keyword>
<dbReference type="eggNOG" id="COG4564">
    <property type="taxonomic scope" value="Bacteria"/>
</dbReference>
<dbReference type="InterPro" id="IPR036097">
    <property type="entry name" value="HisK_dim/P_sf"/>
</dbReference>
<dbReference type="RefSeq" id="WP_015335754.1">
    <property type="nucleotide sequence ID" value="NC_020055.1"/>
</dbReference>
<dbReference type="InterPro" id="IPR005467">
    <property type="entry name" value="His_kinase_dom"/>
</dbReference>
<evidence type="ECO:0000256" key="4">
    <source>
        <dbReference type="ARBA" id="ARBA00022475"/>
    </source>
</evidence>
<comment type="subcellular location">
    <subcellularLocation>
        <location evidence="2">Cell membrane</location>
        <topology evidence="2">Multi-pass membrane protein</topology>
    </subcellularLocation>
</comment>
<evidence type="ECO:0000256" key="1">
    <source>
        <dbReference type="ARBA" id="ARBA00000085"/>
    </source>
</evidence>
<organism evidence="14 15">
    <name type="scientific">Maridesulfovibrio hydrothermalis AM13 = DSM 14728</name>
    <dbReference type="NCBI Taxonomy" id="1121451"/>
    <lineage>
        <taxon>Bacteria</taxon>
        <taxon>Pseudomonadati</taxon>
        <taxon>Thermodesulfobacteriota</taxon>
        <taxon>Desulfovibrionia</taxon>
        <taxon>Desulfovibrionales</taxon>
        <taxon>Desulfovibrionaceae</taxon>
        <taxon>Maridesulfovibrio</taxon>
    </lineage>
</organism>
<dbReference type="PROSITE" id="PS50112">
    <property type="entry name" value="PAS"/>
    <property type="match status" value="1"/>
</dbReference>
<dbReference type="KEGG" id="dhy:DESAM_20862"/>
<dbReference type="InterPro" id="IPR036890">
    <property type="entry name" value="HATPase_C_sf"/>
</dbReference>
<dbReference type="Gene3D" id="3.30.565.10">
    <property type="entry name" value="Histidine kinase-like ATPase, C-terminal domain"/>
    <property type="match status" value="1"/>
</dbReference>
<dbReference type="PANTHER" id="PTHR43065:SF42">
    <property type="entry name" value="TWO-COMPONENT SENSOR PPRA"/>
    <property type="match status" value="1"/>
</dbReference>
<dbReference type="AlphaFoldDB" id="L0R8R2"/>
<evidence type="ECO:0000313" key="15">
    <source>
        <dbReference type="Proteomes" id="UP000010808"/>
    </source>
</evidence>
<dbReference type="Pfam" id="PF00672">
    <property type="entry name" value="HAMP"/>
    <property type="match status" value="1"/>
</dbReference>
<dbReference type="SUPFAM" id="SSF47384">
    <property type="entry name" value="Homodimeric domain of signal transducing histidine kinase"/>
    <property type="match status" value="1"/>
</dbReference>
<keyword evidence="7" id="KW-0812">Transmembrane</keyword>
<keyword evidence="8 14" id="KW-0418">Kinase</keyword>
<dbReference type="PRINTS" id="PR00344">
    <property type="entry name" value="BCTRLSENSOR"/>
</dbReference>
<dbReference type="Pfam" id="PF08448">
    <property type="entry name" value="PAS_4"/>
    <property type="match status" value="1"/>
</dbReference>
<reference evidence="14 15" key="1">
    <citation type="submission" date="2012-10" db="EMBL/GenBank/DDBJ databases">
        <authorList>
            <person name="Genoscope - CEA"/>
        </authorList>
    </citation>
    <scope>NUCLEOTIDE SEQUENCE [LARGE SCALE GENOMIC DNA]</scope>
    <source>
        <strain evidence="15">AM13 / DSM 14728</strain>
    </source>
</reference>
<dbReference type="HOGENOM" id="CLU_011141_0_0_7"/>
<keyword evidence="15" id="KW-1185">Reference proteome</keyword>
<name>L0R8R2_9BACT</name>
<evidence type="ECO:0000256" key="8">
    <source>
        <dbReference type="ARBA" id="ARBA00022777"/>
    </source>
</evidence>
<dbReference type="InterPro" id="IPR003661">
    <property type="entry name" value="HisK_dim/P_dom"/>
</dbReference>
<dbReference type="EC" id="2.7.13.3" evidence="3"/>
<evidence type="ECO:0000256" key="2">
    <source>
        <dbReference type="ARBA" id="ARBA00004651"/>
    </source>
</evidence>
<evidence type="ECO:0000256" key="5">
    <source>
        <dbReference type="ARBA" id="ARBA00022553"/>
    </source>
</evidence>
<dbReference type="SMART" id="SM00091">
    <property type="entry name" value="PAS"/>
    <property type="match status" value="1"/>
</dbReference>
<dbReference type="OrthoDB" id="5341439at2"/>
<dbReference type="CDD" id="cd00082">
    <property type="entry name" value="HisKA"/>
    <property type="match status" value="1"/>
</dbReference>
<dbReference type="SUPFAM" id="SSF55874">
    <property type="entry name" value="ATPase domain of HSP90 chaperone/DNA topoisomerase II/histidine kinase"/>
    <property type="match status" value="1"/>
</dbReference>
<dbReference type="Gene3D" id="3.30.450.20">
    <property type="entry name" value="PAS domain"/>
    <property type="match status" value="3"/>
</dbReference>
<dbReference type="SMART" id="SM00387">
    <property type="entry name" value="HATPase_c"/>
    <property type="match status" value="1"/>
</dbReference>
<keyword evidence="9" id="KW-1133">Transmembrane helix</keyword>
<dbReference type="PROSITE" id="PS50885">
    <property type="entry name" value="HAMP"/>
    <property type="match status" value="1"/>
</dbReference>
<evidence type="ECO:0000256" key="6">
    <source>
        <dbReference type="ARBA" id="ARBA00022679"/>
    </source>
</evidence>
<accession>L0R8R2</accession>
<dbReference type="SUPFAM" id="SSF55785">
    <property type="entry name" value="PYP-like sensor domain (PAS domain)"/>
    <property type="match status" value="1"/>
</dbReference>
<keyword evidence="6" id="KW-0808">Transferase</keyword>
<dbReference type="GO" id="GO:0005886">
    <property type="term" value="C:plasma membrane"/>
    <property type="evidence" value="ECO:0007669"/>
    <property type="project" value="UniProtKB-SubCell"/>
</dbReference>
<dbReference type="PATRIC" id="fig|1121451.3.peg.1130"/>
<dbReference type="Pfam" id="PF02518">
    <property type="entry name" value="HATPase_c"/>
    <property type="match status" value="1"/>
</dbReference>
<dbReference type="GO" id="GO:0000155">
    <property type="term" value="F:phosphorelay sensor kinase activity"/>
    <property type="evidence" value="ECO:0007669"/>
    <property type="project" value="InterPro"/>
</dbReference>
<dbReference type="Proteomes" id="UP000010808">
    <property type="component" value="Chromosome"/>
</dbReference>
<dbReference type="InterPro" id="IPR003660">
    <property type="entry name" value="HAMP_dom"/>
</dbReference>
<dbReference type="EMBL" id="FO203522">
    <property type="protein sequence ID" value="CCO23149.1"/>
    <property type="molecule type" value="Genomic_DNA"/>
</dbReference>
<evidence type="ECO:0000256" key="9">
    <source>
        <dbReference type="ARBA" id="ARBA00022989"/>
    </source>
</evidence>
<evidence type="ECO:0000256" key="3">
    <source>
        <dbReference type="ARBA" id="ARBA00012438"/>
    </source>
</evidence>
<dbReference type="SMART" id="SM00304">
    <property type="entry name" value="HAMP"/>
    <property type="match status" value="1"/>
</dbReference>
<dbReference type="Pfam" id="PF08269">
    <property type="entry name" value="dCache_2"/>
    <property type="match status" value="1"/>
</dbReference>
<dbReference type="Gene3D" id="1.10.287.130">
    <property type="match status" value="1"/>
</dbReference>
<dbReference type="InterPro" id="IPR000014">
    <property type="entry name" value="PAS"/>
</dbReference>
<keyword evidence="5" id="KW-0597">Phosphoprotein</keyword>
<dbReference type="Gene3D" id="6.10.340.10">
    <property type="match status" value="1"/>
</dbReference>
<evidence type="ECO:0000259" key="12">
    <source>
        <dbReference type="PROSITE" id="PS50112"/>
    </source>
</evidence>
<protein>
    <recommendedName>
        <fullName evidence="3">histidine kinase</fullName>
        <ecNumber evidence="3">2.7.13.3</ecNumber>
    </recommendedName>
</protein>
<dbReference type="CDD" id="cd06225">
    <property type="entry name" value="HAMP"/>
    <property type="match status" value="1"/>
</dbReference>
<evidence type="ECO:0000313" key="14">
    <source>
        <dbReference type="EMBL" id="CCO23149.1"/>
    </source>
</evidence>
<dbReference type="PROSITE" id="PS50109">
    <property type="entry name" value="HIS_KIN"/>
    <property type="match status" value="1"/>
</dbReference>
<evidence type="ECO:0000256" key="10">
    <source>
        <dbReference type="ARBA" id="ARBA00023136"/>
    </source>
</evidence>
<dbReference type="eggNOG" id="COG3852">
    <property type="taxonomic scope" value="Bacteria"/>
</dbReference>
<dbReference type="InterPro" id="IPR004358">
    <property type="entry name" value="Sig_transdc_His_kin-like_C"/>
</dbReference>
<dbReference type="PANTHER" id="PTHR43065">
    <property type="entry name" value="SENSOR HISTIDINE KINASE"/>
    <property type="match status" value="1"/>
</dbReference>
<dbReference type="InterPro" id="IPR004010">
    <property type="entry name" value="Double_Cache_2"/>
</dbReference>
<evidence type="ECO:0000256" key="7">
    <source>
        <dbReference type="ARBA" id="ARBA00022692"/>
    </source>
</evidence>
<dbReference type="CDD" id="cd00130">
    <property type="entry name" value="PAS"/>
    <property type="match status" value="1"/>
</dbReference>
<dbReference type="InterPro" id="IPR033480">
    <property type="entry name" value="sCache_2"/>
</dbReference>
<evidence type="ECO:0000259" key="11">
    <source>
        <dbReference type="PROSITE" id="PS50109"/>
    </source>
</evidence>
<evidence type="ECO:0000259" key="13">
    <source>
        <dbReference type="PROSITE" id="PS50885"/>
    </source>
</evidence>
<dbReference type="SMART" id="SM00388">
    <property type="entry name" value="HisKA"/>
    <property type="match status" value="1"/>
</dbReference>
<dbReference type="InterPro" id="IPR013656">
    <property type="entry name" value="PAS_4"/>
</dbReference>
<dbReference type="NCBIfam" id="TIGR00229">
    <property type="entry name" value="sensory_box"/>
    <property type="match status" value="1"/>
</dbReference>
<dbReference type="STRING" id="1121451.DESAM_20862"/>
<gene>
    <name evidence="14" type="ORF">DESAM_20862</name>
</gene>
<sequence length="845" mass="94886">MFKSMRAIILFFIAGLVIITTGGMTFFAQREVTDSVYDIEFKHAQDIIDSALLNVSTEYQSLIFFKQAAIDRRKAELKDVVDIAHGAVRLNYEMYKKGLLSEDMAKSLSLRQLKNMRYNDGVGYIWVNDTAQPVPRMVMHTTLPELDGKIMDDPKFDCAQGTKRNLFVAFKEVCAADGSGYVDYFWPKPTADGLTEEQPKISYVKLFKGWNWIIGSGVYMDDVEKDVAGRFKAILKELRGILSKTRVGHNGYIFIFSSKPEMLVHPAYEGADATALINPETGKPLFLDMMKAAHTTGVLEYLWDKPPDHVGEFKFHKRAYIKYFEPLDWYVCSTVYKDELQKPGILLRNKIIMVSLGFLAIAIAFATILSSKIVHPLLKLTAATRAIREGGFSAAEIPVEGPTETKELGAVINGMLDSIRTGIQEKEQLLQALEKGNRDLSATNYQLEIEIAEHSKVQKELLKLRNHQKNILDSMPSLLVGVDGHGHINQWNAGAVKATGYSFEEVSGRSLVEVFPALAAEMDRARKVIRTGRTDERLRIPRKINGETHYENVTVYPLISDGLEGAVIRLDDVTERVRIEEMMIQTEKMMSVGGLAAGMAHEINNPLGGILQGAQNIERRLSPDLKKNAKIAEKHNTTIESVNGYMTEREIFRMLDGIREAATRAANIITNMLNFSRKPDVHRTSCKLNELADKALALAAQDYDLKKKYDFKQIEIIKEYEENLPYTICSPTEIEQVLLNLLGNAAQAMHEMDKQNEASKIYIRIWQAGDYVAIEVEDNGPGMEDVIRKRVFEPFFTTKPKGLGTGLGMSVAYFIITENHAGSFSIESTPGKGSKFTFKIPISTR</sequence>
<comment type="catalytic activity">
    <reaction evidence="1">
        <text>ATP + protein L-histidine = ADP + protein N-phospho-L-histidine.</text>
        <dbReference type="EC" id="2.7.13.3"/>
    </reaction>
</comment>
<dbReference type="InterPro" id="IPR035965">
    <property type="entry name" value="PAS-like_dom_sf"/>
</dbReference>
<dbReference type="InterPro" id="IPR003594">
    <property type="entry name" value="HATPase_dom"/>
</dbReference>
<keyword evidence="10" id="KW-0472">Membrane</keyword>
<proteinExistence type="predicted"/>